<sequence>MKLIFSWILVYVAASEVALSSDPQGLELYDDYCFEQQSNIDVLFRPLETFPRILERAGEMLGGAEDELFAYSNLVFATIWDRTTVRMSSLVDMLLYYDRIHRYGVDSIRKLYFDQLRSIELVKQTAHSRAYDVLLEHSGDFDFYSHTDHHQETLAEINSLARTSIQKITNCYIKLMSELDVICQYEGDYFVKPSNLHPK</sequence>
<gene>
    <name evidence="1" type="ORF">DSO57_1001083</name>
</gene>
<evidence type="ECO:0000313" key="2">
    <source>
        <dbReference type="Proteomes" id="UP001165960"/>
    </source>
</evidence>
<comment type="caution">
    <text evidence="1">The sequence shown here is derived from an EMBL/GenBank/DDBJ whole genome shotgun (WGS) entry which is preliminary data.</text>
</comment>
<dbReference type="EMBL" id="QTSX02005682">
    <property type="protein sequence ID" value="KAJ9059540.1"/>
    <property type="molecule type" value="Genomic_DNA"/>
</dbReference>
<protein>
    <submittedName>
        <fullName evidence="1">Uncharacterized protein</fullName>
    </submittedName>
</protein>
<reference evidence="1" key="1">
    <citation type="submission" date="2022-04" db="EMBL/GenBank/DDBJ databases">
        <title>Genome of the entomopathogenic fungus Entomophthora muscae.</title>
        <authorList>
            <person name="Elya C."/>
            <person name="Lovett B.R."/>
            <person name="Lee E."/>
            <person name="Macias A.M."/>
            <person name="Hajek A.E."/>
            <person name="De Bivort B.L."/>
            <person name="Kasson M.T."/>
            <person name="De Fine Licht H.H."/>
            <person name="Stajich J.E."/>
        </authorList>
    </citation>
    <scope>NUCLEOTIDE SEQUENCE</scope>
    <source>
        <strain evidence="1">Berkeley</strain>
    </source>
</reference>
<name>A0ACC2SB27_9FUNG</name>
<organism evidence="1 2">
    <name type="scientific">Entomophthora muscae</name>
    <dbReference type="NCBI Taxonomy" id="34485"/>
    <lineage>
        <taxon>Eukaryota</taxon>
        <taxon>Fungi</taxon>
        <taxon>Fungi incertae sedis</taxon>
        <taxon>Zoopagomycota</taxon>
        <taxon>Entomophthoromycotina</taxon>
        <taxon>Entomophthoromycetes</taxon>
        <taxon>Entomophthorales</taxon>
        <taxon>Entomophthoraceae</taxon>
        <taxon>Entomophthora</taxon>
    </lineage>
</organism>
<proteinExistence type="predicted"/>
<dbReference type="Proteomes" id="UP001165960">
    <property type="component" value="Unassembled WGS sequence"/>
</dbReference>
<accession>A0ACC2SB27</accession>
<keyword evidence="2" id="KW-1185">Reference proteome</keyword>
<evidence type="ECO:0000313" key="1">
    <source>
        <dbReference type="EMBL" id="KAJ9059540.1"/>
    </source>
</evidence>